<reference evidence="1" key="1">
    <citation type="submission" date="2021-10" db="EMBL/GenBank/DDBJ databases">
        <title>Novel species in genus Arthrobacter.</title>
        <authorList>
            <person name="Liu Y."/>
        </authorList>
    </citation>
    <scope>NUCLEOTIDE SEQUENCE</scope>
    <source>
        <strain evidence="1">Zg-Y453</strain>
    </source>
</reference>
<dbReference type="EMBL" id="JAJFZV010000008">
    <property type="protein sequence ID" value="MCC3297940.1"/>
    <property type="molecule type" value="Genomic_DNA"/>
</dbReference>
<accession>A0A9X1SBP6</accession>
<comment type="caution">
    <text evidence="1">The sequence shown here is derived from an EMBL/GenBank/DDBJ whole genome shotgun (WGS) entry which is preliminary data.</text>
</comment>
<sequence length="161" mass="17140">MAAKVGRCGRVYVKNGYDIRTDERGVKYSIPETEPQGSMNGAFYLPKDAPASGEVSIMGTVDGNCGTATLTGAGKSFFTAYAIKPWFGAAFKHTWRVAVSSSSGYQVYNLDGFAPLIGNWSTSRSISFAGKPYNGWVSTGTVTTRIGAVCGSMTPGDLWYS</sequence>
<name>A0A9X1SBP6_9MICC</name>
<gene>
    <name evidence="1" type="ORF">LJ757_09005</name>
</gene>
<keyword evidence="2" id="KW-1185">Reference proteome</keyword>
<organism evidence="1 2">
    <name type="scientific">Arthrobacter caoxuetaonis</name>
    <dbReference type="NCBI Taxonomy" id="2886935"/>
    <lineage>
        <taxon>Bacteria</taxon>
        <taxon>Bacillati</taxon>
        <taxon>Actinomycetota</taxon>
        <taxon>Actinomycetes</taxon>
        <taxon>Micrococcales</taxon>
        <taxon>Micrococcaceae</taxon>
        <taxon>Arthrobacter</taxon>
    </lineage>
</organism>
<evidence type="ECO:0000313" key="2">
    <source>
        <dbReference type="Proteomes" id="UP001139158"/>
    </source>
</evidence>
<evidence type="ECO:0000313" key="1">
    <source>
        <dbReference type="EMBL" id="MCC3297940.1"/>
    </source>
</evidence>
<proteinExistence type="predicted"/>
<dbReference type="RefSeq" id="WP_227895816.1">
    <property type="nucleotide sequence ID" value="NZ_CP099466.1"/>
</dbReference>
<protein>
    <submittedName>
        <fullName evidence="1">Uncharacterized protein</fullName>
    </submittedName>
</protein>
<dbReference type="AlphaFoldDB" id="A0A9X1SBP6"/>
<dbReference type="Proteomes" id="UP001139158">
    <property type="component" value="Unassembled WGS sequence"/>
</dbReference>